<reference evidence="2 3" key="1">
    <citation type="submission" date="2013-01" db="EMBL/GenBank/DDBJ databases">
        <authorList>
            <person name="Harkins D.M."/>
            <person name="Durkin A.S."/>
            <person name="Brinkac L.M."/>
            <person name="Haft D.H."/>
            <person name="Selengut J.D."/>
            <person name="Sanka R."/>
            <person name="DePew J."/>
            <person name="Purushe J."/>
            <person name="Hospenthal D.R."/>
            <person name="Murray C.K."/>
            <person name="Pimentel G."/>
            <person name="Wasfy M."/>
            <person name="Vinetz J.M."/>
            <person name="Sutton G.G."/>
            <person name="Nierman W.C."/>
            <person name="Fouts D.E."/>
        </authorList>
    </citation>
    <scope>NUCLEOTIDE SEQUENCE [LARGE SCALE GENOMIC DNA]</scope>
    <source>
        <strain evidence="2 3">2006001855</strain>
    </source>
</reference>
<feature type="transmembrane region" description="Helical" evidence="1">
    <location>
        <begin position="81"/>
        <end position="107"/>
    </location>
</feature>
<evidence type="ECO:0000313" key="2">
    <source>
        <dbReference type="EMBL" id="EMM73508.1"/>
    </source>
</evidence>
<feature type="transmembrane region" description="Helical" evidence="1">
    <location>
        <begin position="31"/>
        <end position="49"/>
    </location>
</feature>
<dbReference type="EMBL" id="AFJM02000028">
    <property type="protein sequence ID" value="EMM73508.1"/>
    <property type="molecule type" value="Genomic_DNA"/>
</dbReference>
<evidence type="ECO:0000256" key="1">
    <source>
        <dbReference type="SAM" id="Phobius"/>
    </source>
</evidence>
<accession>M6FL93</accession>
<keyword evidence="1" id="KW-0472">Membrane</keyword>
<protein>
    <submittedName>
        <fullName evidence="2">PF07119 family protein</fullName>
    </submittedName>
</protein>
<keyword evidence="1" id="KW-0812">Transmembrane</keyword>
<dbReference type="AlphaFoldDB" id="M6FL93"/>
<gene>
    <name evidence="2" type="ORF">LEP1GSC038_2708</name>
</gene>
<proteinExistence type="predicted"/>
<evidence type="ECO:0000313" key="3">
    <source>
        <dbReference type="Proteomes" id="UP000012101"/>
    </source>
</evidence>
<keyword evidence="1" id="KW-1133">Transmembrane helix</keyword>
<name>M6FL93_9LEPT</name>
<dbReference type="Proteomes" id="UP000012101">
    <property type="component" value="Unassembled WGS sequence"/>
</dbReference>
<organism evidence="2 3">
    <name type="scientific">Leptospira weilii str. 2006001855</name>
    <dbReference type="NCBI Taxonomy" id="996804"/>
    <lineage>
        <taxon>Bacteria</taxon>
        <taxon>Pseudomonadati</taxon>
        <taxon>Spirochaetota</taxon>
        <taxon>Spirochaetia</taxon>
        <taxon>Leptospirales</taxon>
        <taxon>Leptospiraceae</taxon>
        <taxon>Leptospira</taxon>
    </lineage>
</organism>
<sequence length="128" mass="14296">MVARGKLGLQINYLLLKLGPIVEIILGKMKLNFLISILLVVLLGCSSIQEHGAETNNWGHPYIGMQISITSFPCLVELSSILYYIPVPFIILNVPLSFIVDTILLPGDLMIKPEKKRPTMEDRYCDAP</sequence>
<comment type="caution">
    <text evidence="2">The sequence shown here is derived from an EMBL/GenBank/DDBJ whole genome shotgun (WGS) entry which is preliminary data.</text>
</comment>